<reference evidence="2 3" key="1">
    <citation type="submission" date="2015-01" db="EMBL/GenBank/DDBJ databases">
        <title>The Genome Sequence of Cladophialophora immunda CBS83496.</title>
        <authorList>
            <consortium name="The Broad Institute Genomics Platform"/>
            <person name="Cuomo C."/>
            <person name="de Hoog S."/>
            <person name="Gorbushina A."/>
            <person name="Stielow B."/>
            <person name="Teixiera M."/>
            <person name="Abouelleil A."/>
            <person name="Chapman S.B."/>
            <person name="Priest M."/>
            <person name="Young S.K."/>
            <person name="Wortman J."/>
            <person name="Nusbaum C."/>
            <person name="Birren B."/>
        </authorList>
    </citation>
    <scope>NUCLEOTIDE SEQUENCE [LARGE SCALE GENOMIC DNA]</scope>
    <source>
        <strain evidence="2 3">CBS 83496</strain>
    </source>
</reference>
<sequence length="347" mass="37948">MPRARTVLVTGANGVIGQGVCKAFSQAGWTTYGLLRSARSAQELVREEIIPIVGSAANYSSFLDSLPPIDVIASCSEDIKNYKAHFDDVLAMILGISSASRRAGGSKPLVIFSSGCKDYGTTARHGDPDLAPHTENSPLNPPALLAKRTQCALSMFNHAEAFDAVVTRPTTVFGRWGSWYAVFFMLAEAAKAAGRNSFTLYSTPNAILHGAHVDDVGSAYVAIAEAPRQVVAGQVYNISAHSYETLADIASAVEKCHGVKVDYADPGPKDDKEFGVNSVFNFPQWVDSTKLRSQTGWVDRKPLFHEAYDVYRKACEQAKADKSDQYVRYKEYLSLLKDPRYIFDVEE</sequence>
<dbReference type="InterPro" id="IPR036291">
    <property type="entry name" value="NAD(P)-bd_dom_sf"/>
</dbReference>
<evidence type="ECO:0000313" key="3">
    <source>
        <dbReference type="Proteomes" id="UP000054466"/>
    </source>
</evidence>
<dbReference type="PANTHER" id="PTHR48079">
    <property type="entry name" value="PROTEIN YEEZ"/>
    <property type="match status" value="1"/>
</dbReference>
<dbReference type="AlphaFoldDB" id="A0A0D2CBB5"/>
<dbReference type="Pfam" id="PF01370">
    <property type="entry name" value="Epimerase"/>
    <property type="match status" value="1"/>
</dbReference>
<protein>
    <recommendedName>
        <fullName evidence="1">NAD-dependent epimerase/dehydratase domain-containing protein</fullName>
    </recommendedName>
</protein>
<feature type="domain" description="NAD-dependent epimerase/dehydratase" evidence="1">
    <location>
        <begin position="7"/>
        <end position="238"/>
    </location>
</feature>
<dbReference type="GO" id="GO:0005737">
    <property type="term" value="C:cytoplasm"/>
    <property type="evidence" value="ECO:0007669"/>
    <property type="project" value="TreeGrafter"/>
</dbReference>
<dbReference type="EMBL" id="KN847043">
    <property type="protein sequence ID" value="KIW28343.1"/>
    <property type="molecule type" value="Genomic_DNA"/>
</dbReference>
<dbReference type="InterPro" id="IPR001509">
    <property type="entry name" value="Epimerase_deHydtase"/>
</dbReference>
<dbReference type="RefSeq" id="XP_016248559.1">
    <property type="nucleotide sequence ID" value="XM_016395140.1"/>
</dbReference>
<dbReference type="VEuPathDB" id="FungiDB:PV07_08016"/>
<dbReference type="InterPro" id="IPR051783">
    <property type="entry name" value="NAD(P)-dependent_oxidoreduct"/>
</dbReference>
<dbReference type="OrthoDB" id="2735536at2759"/>
<dbReference type="GO" id="GO:0004029">
    <property type="term" value="F:aldehyde dehydrogenase (NAD+) activity"/>
    <property type="evidence" value="ECO:0007669"/>
    <property type="project" value="TreeGrafter"/>
</dbReference>
<dbReference type="HOGENOM" id="CLU_685169_0_0_1"/>
<organism evidence="2 3">
    <name type="scientific">Cladophialophora immunda</name>
    <dbReference type="NCBI Taxonomy" id="569365"/>
    <lineage>
        <taxon>Eukaryota</taxon>
        <taxon>Fungi</taxon>
        <taxon>Dikarya</taxon>
        <taxon>Ascomycota</taxon>
        <taxon>Pezizomycotina</taxon>
        <taxon>Eurotiomycetes</taxon>
        <taxon>Chaetothyriomycetidae</taxon>
        <taxon>Chaetothyriales</taxon>
        <taxon>Herpotrichiellaceae</taxon>
        <taxon>Cladophialophora</taxon>
    </lineage>
</organism>
<proteinExistence type="predicted"/>
<dbReference type="Gene3D" id="3.40.50.720">
    <property type="entry name" value="NAD(P)-binding Rossmann-like Domain"/>
    <property type="match status" value="1"/>
</dbReference>
<gene>
    <name evidence="2" type="ORF">PV07_08016</name>
</gene>
<accession>A0A0D2CBB5</accession>
<evidence type="ECO:0000259" key="1">
    <source>
        <dbReference type="Pfam" id="PF01370"/>
    </source>
</evidence>
<dbReference type="Proteomes" id="UP000054466">
    <property type="component" value="Unassembled WGS sequence"/>
</dbReference>
<evidence type="ECO:0000313" key="2">
    <source>
        <dbReference type="EMBL" id="KIW28343.1"/>
    </source>
</evidence>
<dbReference type="PANTHER" id="PTHR48079:SF3">
    <property type="entry name" value="NAD-DEPENDENT EPIMERASE_DEHYDRATASE DOMAIN-CONTAINING PROTEIN"/>
    <property type="match status" value="1"/>
</dbReference>
<keyword evidence="3" id="KW-1185">Reference proteome</keyword>
<dbReference type="SUPFAM" id="SSF51735">
    <property type="entry name" value="NAD(P)-binding Rossmann-fold domains"/>
    <property type="match status" value="1"/>
</dbReference>
<name>A0A0D2CBB5_9EURO</name>
<dbReference type="GeneID" id="27347210"/>